<dbReference type="Gene3D" id="3.30.559.30">
    <property type="entry name" value="Nonribosomal peptide synthetase, condensation domain"/>
    <property type="match status" value="1"/>
</dbReference>
<sequence>MLQASIDETQIDPGHVYQWRLTSAHAPGGEADAARKDTGLNQVKHFAVAQRAYAEDQGIPTYVATTFELPGPLDLVALEAALLHFVRRHEVLRCLYSPLAGGLFGEVLDPDAVSLTRTEVGPIDTTDDVRKYLHDFFQEVGPLHWPLMVMGAVVRDDSATVHFSWDHLVTDGLSNPLAVRDIATAYTAYTRGEEPQLPPAGSYLDFGRQERQSNGALGADDERLDHWKGFIARNGGFFPRFPLELGTESGRFYPAVHDTVTLLSAADTDLLESRCQKAGGKLFMGLLAAVGVSLRALGGPDVYRGLMPLNERGRGTYAHSVGWFINTMPIEFPVRAEMDFPEVIGHVEEAVALQRRHSEVHFVKAWQLLAPEAYASMHYWPHAVNFFSYSDFRRSPGAEHHASWRPRMHVWTARHNGICLWLHRNDAGLHLNTAYVDTAEARRTKADLTETIAQTLSGVARSGSF</sequence>
<dbReference type="PANTHER" id="PTHR45527:SF1">
    <property type="entry name" value="FATTY ACID SYNTHASE"/>
    <property type="match status" value="1"/>
</dbReference>
<dbReference type="InterPro" id="IPR023213">
    <property type="entry name" value="CAT-like_dom_sf"/>
</dbReference>
<dbReference type="InterPro" id="IPR001242">
    <property type="entry name" value="Condensation_dom"/>
</dbReference>
<feature type="domain" description="Condensation" evidence="1">
    <location>
        <begin position="63"/>
        <end position="367"/>
    </location>
</feature>
<evidence type="ECO:0000313" key="2">
    <source>
        <dbReference type="EMBL" id="MDT0436394.1"/>
    </source>
</evidence>
<dbReference type="RefSeq" id="WP_093835871.1">
    <property type="nucleotide sequence ID" value="NZ_JAVRES010000007.1"/>
</dbReference>
<dbReference type="AlphaFoldDB" id="A0ABD5EQS6"/>
<dbReference type="EMBL" id="JAVRES010000007">
    <property type="protein sequence ID" value="MDT0436394.1"/>
    <property type="molecule type" value="Genomic_DNA"/>
</dbReference>
<dbReference type="SUPFAM" id="SSF52777">
    <property type="entry name" value="CoA-dependent acyltransferases"/>
    <property type="match status" value="2"/>
</dbReference>
<organism evidence="2 3">
    <name type="scientific">Streptomyces doudnae</name>
    <dbReference type="NCBI Taxonomy" id="3075536"/>
    <lineage>
        <taxon>Bacteria</taxon>
        <taxon>Bacillati</taxon>
        <taxon>Actinomycetota</taxon>
        <taxon>Actinomycetes</taxon>
        <taxon>Kitasatosporales</taxon>
        <taxon>Streptomycetaceae</taxon>
        <taxon>Streptomyces</taxon>
    </lineage>
</organism>
<proteinExistence type="predicted"/>
<comment type="caution">
    <text evidence="2">The sequence shown here is derived from an EMBL/GenBank/DDBJ whole genome shotgun (WGS) entry which is preliminary data.</text>
</comment>
<dbReference type="Gene3D" id="3.30.559.10">
    <property type="entry name" value="Chloramphenicol acetyltransferase-like domain"/>
    <property type="match status" value="1"/>
</dbReference>
<evidence type="ECO:0000313" key="3">
    <source>
        <dbReference type="Proteomes" id="UP001183535"/>
    </source>
</evidence>
<evidence type="ECO:0000259" key="1">
    <source>
        <dbReference type="Pfam" id="PF00668"/>
    </source>
</evidence>
<keyword evidence="3" id="KW-1185">Reference proteome</keyword>
<dbReference type="Pfam" id="PF00668">
    <property type="entry name" value="Condensation"/>
    <property type="match status" value="1"/>
</dbReference>
<gene>
    <name evidence="2" type="ORF">RM877_17065</name>
</gene>
<name>A0ABD5EQS6_9ACTN</name>
<dbReference type="PANTHER" id="PTHR45527">
    <property type="entry name" value="NONRIBOSOMAL PEPTIDE SYNTHETASE"/>
    <property type="match status" value="1"/>
</dbReference>
<reference evidence="3" key="1">
    <citation type="submission" date="2023-07" db="EMBL/GenBank/DDBJ databases">
        <title>30 novel species of actinomycetes from the DSMZ collection.</title>
        <authorList>
            <person name="Nouioui I."/>
        </authorList>
    </citation>
    <scope>NUCLEOTIDE SEQUENCE [LARGE SCALE GENOMIC DNA]</scope>
    <source>
        <strain evidence="3">DSM 41981</strain>
    </source>
</reference>
<dbReference type="GO" id="GO:0008610">
    <property type="term" value="P:lipid biosynthetic process"/>
    <property type="evidence" value="ECO:0007669"/>
    <property type="project" value="UniProtKB-ARBA"/>
</dbReference>
<protein>
    <submittedName>
        <fullName evidence="2">Condensation domain-containing protein</fullName>
    </submittedName>
</protein>
<dbReference type="Proteomes" id="UP001183535">
    <property type="component" value="Unassembled WGS sequence"/>
</dbReference>
<accession>A0ABD5EQS6</accession>